<dbReference type="SUPFAM" id="SSF81464">
    <property type="entry name" value="Cytochrome c oxidase subunit II-like, transmembrane region"/>
    <property type="match status" value="1"/>
</dbReference>
<evidence type="ECO:0000256" key="8">
    <source>
        <dbReference type="ARBA" id="ARBA00022989"/>
    </source>
</evidence>
<organism evidence="16 17">
    <name type="scientific">Mastigocoleus testarum BC008</name>
    <dbReference type="NCBI Taxonomy" id="371196"/>
    <lineage>
        <taxon>Bacteria</taxon>
        <taxon>Bacillati</taxon>
        <taxon>Cyanobacteriota</taxon>
        <taxon>Cyanophyceae</taxon>
        <taxon>Nostocales</taxon>
        <taxon>Hapalosiphonaceae</taxon>
        <taxon>Mastigocoleus</taxon>
    </lineage>
</organism>
<evidence type="ECO:0000256" key="6">
    <source>
        <dbReference type="ARBA" id="ARBA00022967"/>
    </source>
</evidence>
<name>A0A0V8A0U9_9CYAN</name>
<feature type="domain" description="Cytochrome oxidase subunit II copper A binding" evidence="14">
    <location>
        <begin position="156"/>
        <end position="267"/>
    </location>
</feature>
<feature type="transmembrane region" description="Helical" evidence="13">
    <location>
        <begin position="7"/>
        <end position="25"/>
    </location>
</feature>
<dbReference type="Gene3D" id="2.60.40.420">
    <property type="entry name" value="Cupredoxins - blue copper proteins"/>
    <property type="match status" value="1"/>
</dbReference>
<accession>A0A0V8A0U9</accession>
<keyword evidence="17" id="KW-1185">Reference proteome</keyword>
<dbReference type="Gene3D" id="1.10.287.90">
    <property type="match status" value="1"/>
</dbReference>
<dbReference type="EC" id="7.1.1.9" evidence="11"/>
<keyword evidence="11" id="KW-0186">Copper</keyword>
<dbReference type="PANTHER" id="PTHR22888:SF9">
    <property type="entry name" value="CYTOCHROME C OXIDASE SUBUNIT 2"/>
    <property type="match status" value="1"/>
</dbReference>
<keyword evidence="7 10" id="KW-0249">Electron transport</keyword>
<comment type="cofactor">
    <cofactor evidence="11">
        <name>Cu cation</name>
        <dbReference type="ChEBI" id="CHEBI:23378"/>
    </cofactor>
    <text evidence="11">Binds a copper A center.</text>
</comment>
<dbReference type="PANTHER" id="PTHR22888">
    <property type="entry name" value="CYTOCHROME C OXIDASE, SUBUNIT II"/>
    <property type="match status" value="1"/>
</dbReference>
<feature type="transmembrane region" description="Helical" evidence="13">
    <location>
        <begin position="90"/>
        <end position="110"/>
    </location>
</feature>
<sequence>MKIRNILILVTSVIILAFVSFWIGQQAYSWLPPQAAAESILIDDLFSFLVALGAFIFLGVTGAIVYSIIFHRAAKYDISDGPHIEGNITLEVVWTVIPFVLVMWIAVYSYQIYDQMSIIGSEKIAHLNLPVGNKSVDLLSNSEKVQSIENSGVENIESEKIEVIAKQWAWVFRYPEQNITSTELHLPVNRRASLALQSEDVLHGFYIPAFRVKQDVIPFQTIDFEFTPIREGKYRLRDSQYSGTYFAAMQADVVVESPENYDRWLKAASNREPSPAPNQAASEFARRSQRSSKSGWVTVIPAEPEKVNYHQ</sequence>
<keyword evidence="4 10" id="KW-0679">Respiratory chain</keyword>
<dbReference type="GO" id="GO:0005886">
    <property type="term" value="C:plasma membrane"/>
    <property type="evidence" value="ECO:0007669"/>
    <property type="project" value="UniProtKB-SubCell"/>
</dbReference>
<dbReference type="Pfam" id="PF00116">
    <property type="entry name" value="COX2"/>
    <property type="match status" value="1"/>
</dbReference>
<evidence type="ECO:0000256" key="1">
    <source>
        <dbReference type="ARBA" id="ARBA00004141"/>
    </source>
</evidence>
<keyword evidence="11" id="KW-0479">Metal-binding</keyword>
<evidence type="ECO:0000313" key="16">
    <source>
        <dbReference type="EMBL" id="KST70404.1"/>
    </source>
</evidence>
<dbReference type="PRINTS" id="PR01166">
    <property type="entry name" value="CYCOXIDASEII"/>
</dbReference>
<dbReference type="InterPro" id="IPR011759">
    <property type="entry name" value="Cyt_c_oxidase_su2_TM_dom"/>
</dbReference>
<dbReference type="AlphaFoldDB" id="A0A0V8A0U9"/>
<evidence type="ECO:0000256" key="9">
    <source>
        <dbReference type="ARBA" id="ARBA00023136"/>
    </source>
</evidence>
<keyword evidence="9 13" id="KW-0472">Membrane</keyword>
<comment type="similarity">
    <text evidence="2 10">Belongs to the cytochrome c oxidase subunit 2 family.</text>
</comment>
<comment type="catalytic activity">
    <reaction evidence="11">
        <text>4 Fe(II)-[cytochrome c] + O2 + 8 H(+)(in) = 4 Fe(III)-[cytochrome c] + 2 H2O + 4 H(+)(out)</text>
        <dbReference type="Rhea" id="RHEA:11436"/>
        <dbReference type="Rhea" id="RHEA-COMP:10350"/>
        <dbReference type="Rhea" id="RHEA-COMP:14399"/>
        <dbReference type="ChEBI" id="CHEBI:15377"/>
        <dbReference type="ChEBI" id="CHEBI:15378"/>
        <dbReference type="ChEBI" id="CHEBI:15379"/>
        <dbReference type="ChEBI" id="CHEBI:29033"/>
        <dbReference type="ChEBI" id="CHEBI:29034"/>
        <dbReference type="EC" id="7.1.1.9"/>
    </reaction>
</comment>
<dbReference type="CDD" id="cd13919">
    <property type="entry name" value="CuRO_HCO_II_like_5"/>
    <property type="match status" value="1"/>
</dbReference>
<feature type="transmembrane region" description="Helical" evidence="13">
    <location>
        <begin position="45"/>
        <end position="69"/>
    </location>
</feature>
<comment type="function">
    <text evidence="11">Subunits I and II form the functional core of the enzyme complex. Electrons originating in cytochrome c are transferred via heme a and Cu(A) to the binuclear center formed by heme a3 and Cu(B).</text>
</comment>
<dbReference type="PROSITE" id="PS50857">
    <property type="entry name" value="COX2_CUA"/>
    <property type="match status" value="1"/>
</dbReference>
<evidence type="ECO:0000313" key="17">
    <source>
        <dbReference type="Proteomes" id="UP000053372"/>
    </source>
</evidence>
<evidence type="ECO:0000256" key="7">
    <source>
        <dbReference type="ARBA" id="ARBA00022982"/>
    </source>
</evidence>
<evidence type="ECO:0000256" key="4">
    <source>
        <dbReference type="ARBA" id="ARBA00022660"/>
    </source>
</evidence>
<dbReference type="Pfam" id="PF02790">
    <property type="entry name" value="COX2_TM"/>
    <property type="match status" value="1"/>
</dbReference>
<dbReference type="GO" id="GO:0004129">
    <property type="term" value="F:cytochrome-c oxidase activity"/>
    <property type="evidence" value="ECO:0007669"/>
    <property type="project" value="UniProtKB-EC"/>
</dbReference>
<dbReference type="Proteomes" id="UP000053372">
    <property type="component" value="Unassembled WGS sequence"/>
</dbReference>
<dbReference type="RefSeq" id="WP_027846951.1">
    <property type="nucleotide sequence ID" value="NZ_LMTZ01000001.1"/>
</dbReference>
<dbReference type="OrthoDB" id="9781261at2"/>
<evidence type="ECO:0000256" key="3">
    <source>
        <dbReference type="ARBA" id="ARBA00022448"/>
    </source>
</evidence>
<proteinExistence type="inferred from homology"/>
<dbReference type="EMBL" id="LMTZ01000001">
    <property type="protein sequence ID" value="KST70404.1"/>
    <property type="molecule type" value="Genomic_DNA"/>
</dbReference>
<evidence type="ECO:0000256" key="5">
    <source>
        <dbReference type="ARBA" id="ARBA00022692"/>
    </source>
</evidence>
<dbReference type="InterPro" id="IPR036257">
    <property type="entry name" value="Cyt_c_oxidase_su2_TM_sf"/>
</dbReference>
<dbReference type="InterPro" id="IPR008972">
    <property type="entry name" value="Cupredoxin"/>
</dbReference>
<feature type="region of interest" description="Disordered" evidence="12">
    <location>
        <begin position="268"/>
        <end position="297"/>
    </location>
</feature>
<dbReference type="SUPFAM" id="SSF49503">
    <property type="entry name" value="Cupredoxins"/>
    <property type="match status" value="1"/>
</dbReference>
<evidence type="ECO:0000256" key="12">
    <source>
        <dbReference type="SAM" id="MobiDB-lite"/>
    </source>
</evidence>
<dbReference type="InterPro" id="IPR045187">
    <property type="entry name" value="CcO_II"/>
</dbReference>
<keyword evidence="8 13" id="KW-1133">Transmembrane helix</keyword>
<gene>
    <name evidence="16" type="ORF">BC008_45260</name>
</gene>
<dbReference type="PROSITE" id="PS50999">
    <property type="entry name" value="COX2_TM"/>
    <property type="match status" value="1"/>
</dbReference>
<evidence type="ECO:0000259" key="15">
    <source>
        <dbReference type="PROSITE" id="PS50999"/>
    </source>
</evidence>
<evidence type="ECO:0000259" key="14">
    <source>
        <dbReference type="PROSITE" id="PS50857"/>
    </source>
</evidence>
<comment type="caution">
    <text evidence="16">The sequence shown here is derived from an EMBL/GenBank/DDBJ whole genome shotgun (WGS) entry which is preliminary data.</text>
</comment>
<keyword evidence="3 10" id="KW-0813">Transport</keyword>
<protein>
    <recommendedName>
        <fullName evidence="11">Cytochrome c oxidase subunit 2</fullName>
        <ecNumber evidence="11">7.1.1.9</ecNumber>
    </recommendedName>
</protein>
<reference evidence="16 17" key="1">
    <citation type="journal article" date="2015" name="Genome Announc.">
        <title>Draft Genome of the Euendolithic (true boring) Cyanobacterium Mastigocoleus testarum strain BC008.</title>
        <authorList>
            <person name="Guida B.S."/>
            <person name="Garcia-Pichel F."/>
        </authorList>
    </citation>
    <scope>NUCLEOTIDE SEQUENCE [LARGE SCALE GENOMIC DNA]</scope>
    <source>
        <strain evidence="16 17">BC008</strain>
    </source>
</reference>
<evidence type="ECO:0000256" key="11">
    <source>
        <dbReference type="RuleBase" id="RU004024"/>
    </source>
</evidence>
<dbReference type="GO" id="GO:0005507">
    <property type="term" value="F:copper ion binding"/>
    <property type="evidence" value="ECO:0007669"/>
    <property type="project" value="InterPro"/>
</dbReference>
<evidence type="ECO:0000256" key="13">
    <source>
        <dbReference type="SAM" id="Phobius"/>
    </source>
</evidence>
<keyword evidence="6" id="KW-1278">Translocase</keyword>
<dbReference type="InterPro" id="IPR002429">
    <property type="entry name" value="CcO_II-like_C"/>
</dbReference>
<comment type="subcellular location">
    <subcellularLocation>
        <location evidence="10">Cell membrane</location>
        <topology evidence="10">Multi-pass membrane protein</topology>
    </subcellularLocation>
    <subcellularLocation>
        <location evidence="1">Membrane</location>
        <topology evidence="1">Multi-pass membrane protein</topology>
    </subcellularLocation>
</comment>
<feature type="domain" description="Cytochrome oxidase subunit II transmembrane region profile" evidence="15">
    <location>
        <begin position="15"/>
        <end position="120"/>
    </location>
</feature>
<evidence type="ECO:0000256" key="10">
    <source>
        <dbReference type="RuleBase" id="RU000456"/>
    </source>
</evidence>
<evidence type="ECO:0000256" key="2">
    <source>
        <dbReference type="ARBA" id="ARBA00007866"/>
    </source>
</evidence>
<dbReference type="GO" id="GO:0042773">
    <property type="term" value="P:ATP synthesis coupled electron transport"/>
    <property type="evidence" value="ECO:0007669"/>
    <property type="project" value="TreeGrafter"/>
</dbReference>
<keyword evidence="5 10" id="KW-0812">Transmembrane</keyword>